<proteinExistence type="predicted"/>
<accession>A0A975IPH7</accession>
<dbReference type="RefSeq" id="WP_210900831.1">
    <property type="nucleotide sequence ID" value="NZ_CP071696.1"/>
</dbReference>
<reference evidence="4" key="1">
    <citation type="submission" date="2021-03" db="EMBL/GenBank/DDBJ databases">
        <title>Agromyces archimandritus sp. nov., isolated from the cockroach Archimandrita tessellata.</title>
        <authorList>
            <person name="Guzman J."/>
            <person name="Ortuzar M."/>
            <person name="Poehlein A."/>
            <person name="Daniel R."/>
            <person name="Trujillo M."/>
            <person name="Vilcinskas A."/>
        </authorList>
    </citation>
    <scope>NUCLEOTIDE SEQUENCE</scope>
    <source>
        <strain evidence="4">G127AT</strain>
    </source>
</reference>
<dbReference type="InterPro" id="IPR041698">
    <property type="entry name" value="Methyltransf_25"/>
</dbReference>
<protein>
    <submittedName>
        <fullName evidence="4">Methyltransferase domain-containing protein</fullName>
    </submittedName>
</protein>
<dbReference type="Pfam" id="PF13649">
    <property type="entry name" value="Methyltransf_25"/>
    <property type="match status" value="1"/>
</dbReference>
<organism evidence="4 5">
    <name type="scientific">Agromyces archimandritae</name>
    <dbReference type="NCBI Taxonomy" id="2781962"/>
    <lineage>
        <taxon>Bacteria</taxon>
        <taxon>Bacillati</taxon>
        <taxon>Actinomycetota</taxon>
        <taxon>Actinomycetes</taxon>
        <taxon>Micrococcales</taxon>
        <taxon>Microbacteriaceae</taxon>
        <taxon>Agromyces</taxon>
    </lineage>
</organism>
<dbReference type="GO" id="GO:0008168">
    <property type="term" value="F:methyltransferase activity"/>
    <property type="evidence" value="ECO:0007669"/>
    <property type="project" value="UniProtKB-KW"/>
</dbReference>
<gene>
    <name evidence="4" type="ORF">G127AT_05435</name>
</gene>
<dbReference type="CDD" id="cd02440">
    <property type="entry name" value="AdoMet_MTases"/>
    <property type="match status" value="1"/>
</dbReference>
<evidence type="ECO:0000313" key="5">
    <source>
        <dbReference type="Proteomes" id="UP000671914"/>
    </source>
</evidence>
<keyword evidence="5" id="KW-1185">Reference proteome</keyword>
<feature type="domain" description="Methyltransferase" evidence="3">
    <location>
        <begin position="37"/>
        <end position="128"/>
    </location>
</feature>
<dbReference type="PANTHER" id="PTHR43861">
    <property type="entry name" value="TRANS-ACONITATE 2-METHYLTRANSFERASE-RELATED"/>
    <property type="match status" value="1"/>
</dbReference>
<evidence type="ECO:0000256" key="2">
    <source>
        <dbReference type="ARBA" id="ARBA00022679"/>
    </source>
</evidence>
<dbReference type="EMBL" id="CP071696">
    <property type="protein sequence ID" value="QTX05648.1"/>
    <property type="molecule type" value="Genomic_DNA"/>
</dbReference>
<evidence type="ECO:0000313" key="4">
    <source>
        <dbReference type="EMBL" id="QTX05648.1"/>
    </source>
</evidence>
<keyword evidence="2" id="KW-0808">Transferase</keyword>
<dbReference type="GO" id="GO:0032259">
    <property type="term" value="P:methylation"/>
    <property type="evidence" value="ECO:0007669"/>
    <property type="project" value="UniProtKB-KW"/>
</dbReference>
<dbReference type="AlphaFoldDB" id="A0A975IPH7"/>
<keyword evidence="1 4" id="KW-0489">Methyltransferase</keyword>
<evidence type="ECO:0000256" key="1">
    <source>
        <dbReference type="ARBA" id="ARBA00022603"/>
    </source>
</evidence>
<sequence>MAYDDPRLVDLYDGDNPDGDDHAFYRGLAESIDAHRILDLGCGTGMLTVTLATPDRTVVGVDPSEAMLAVARSRPGAERVHWVRGDSRQIHGGEFDLAVMTGNVAQHIQDTDWPQTLTDLRAALRAGGTLAFESRNPARRAWESWADQPVSERDTPHGRLREWMEAAEHPRQRIAMRFHNLFVETGEHVIEDMTLIFRGRDEIEVDLAAHGLVVDAVFGDWAGTPLHEGDPVMVFRAHAA</sequence>
<evidence type="ECO:0000259" key="3">
    <source>
        <dbReference type="Pfam" id="PF13649"/>
    </source>
</evidence>
<dbReference type="InterPro" id="IPR029063">
    <property type="entry name" value="SAM-dependent_MTases_sf"/>
</dbReference>
<dbReference type="Proteomes" id="UP000671914">
    <property type="component" value="Chromosome"/>
</dbReference>
<dbReference type="Gene3D" id="3.40.50.150">
    <property type="entry name" value="Vaccinia Virus protein VP39"/>
    <property type="match status" value="1"/>
</dbReference>
<dbReference type="SUPFAM" id="SSF53335">
    <property type="entry name" value="S-adenosyl-L-methionine-dependent methyltransferases"/>
    <property type="match status" value="1"/>
</dbReference>
<dbReference type="KEGG" id="aarc:G127AT_05435"/>
<dbReference type="PANTHER" id="PTHR43861:SF1">
    <property type="entry name" value="TRANS-ACONITATE 2-METHYLTRANSFERASE"/>
    <property type="match status" value="1"/>
</dbReference>
<name>A0A975IPH7_9MICO</name>